<sequence length="520" mass="56943">MASPLDHRGNHGRRGTPPPIRLSSTHSNLQSGSSAANLSSTQSPTQLLYELPPSSPLRSPPPKSARLRSRSPPYSPSPSDRRTSFGAALQTRPTKPSIDGQGILSDSPSTWSRAGLNQASLEPKQSDLDAFADLCNKWYYDQDALSGRLMSQTLTKISPAHRATYTRLQASIRSNFHCDQSLRRISEFRALLSSTEPGNSLTLASRADPLGSLARKERFEKFKHFIQSQCVSGVPGTHPFFEGLYGMIRLQTLPVKLGGSGDRLIEWEIDDAVFMESAGKDFSTEAVDVLKGVLGFRESLGDTDGIPSTPASVFSDTDMSEVGEDRNADGMATPTKMRRINSTPVQMDGSQSRASSDPFMDPSRSYNSMLHVSATMDDATDVDSAEPLTPVDDQHTDSLIPKQVPKRNPMGRMDITIPSLSEPQLRTWTFPASLTNPELQKLLALFPSSITRQNVPRFKSQSTSGPSPRELEEGALATSTSGMEIHVGTGKMRLTNQPRHPTWRGGLWERVLGWFLSIFG</sequence>
<feature type="compositionally biased region" description="Pro residues" evidence="1">
    <location>
        <begin position="53"/>
        <end position="63"/>
    </location>
</feature>
<feature type="compositionally biased region" description="Polar residues" evidence="1">
    <location>
        <begin position="455"/>
        <end position="466"/>
    </location>
</feature>
<dbReference type="EMBL" id="MU128923">
    <property type="protein sequence ID" value="KAF9518623.1"/>
    <property type="molecule type" value="Genomic_DNA"/>
</dbReference>
<keyword evidence="3" id="KW-1185">Reference proteome</keyword>
<protein>
    <submittedName>
        <fullName evidence="2">Uncharacterized protein</fullName>
    </submittedName>
</protein>
<dbReference type="Proteomes" id="UP000886523">
    <property type="component" value="Unassembled WGS sequence"/>
</dbReference>
<gene>
    <name evidence="2" type="ORF">BS47DRAFT_1482489</name>
</gene>
<reference evidence="2" key="1">
    <citation type="journal article" date="2020" name="Nat. Commun.">
        <title>Large-scale genome sequencing of mycorrhizal fungi provides insights into the early evolution of symbiotic traits.</title>
        <authorList>
            <person name="Miyauchi S."/>
            <person name="Kiss E."/>
            <person name="Kuo A."/>
            <person name="Drula E."/>
            <person name="Kohler A."/>
            <person name="Sanchez-Garcia M."/>
            <person name="Morin E."/>
            <person name="Andreopoulos B."/>
            <person name="Barry K.W."/>
            <person name="Bonito G."/>
            <person name="Buee M."/>
            <person name="Carver A."/>
            <person name="Chen C."/>
            <person name="Cichocki N."/>
            <person name="Clum A."/>
            <person name="Culley D."/>
            <person name="Crous P.W."/>
            <person name="Fauchery L."/>
            <person name="Girlanda M."/>
            <person name="Hayes R.D."/>
            <person name="Keri Z."/>
            <person name="LaButti K."/>
            <person name="Lipzen A."/>
            <person name="Lombard V."/>
            <person name="Magnuson J."/>
            <person name="Maillard F."/>
            <person name="Murat C."/>
            <person name="Nolan M."/>
            <person name="Ohm R.A."/>
            <person name="Pangilinan J."/>
            <person name="Pereira M.F."/>
            <person name="Perotto S."/>
            <person name="Peter M."/>
            <person name="Pfister S."/>
            <person name="Riley R."/>
            <person name="Sitrit Y."/>
            <person name="Stielow J.B."/>
            <person name="Szollosi G."/>
            <person name="Zifcakova L."/>
            <person name="Stursova M."/>
            <person name="Spatafora J.W."/>
            <person name="Tedersoo L."/>
            <person name="Vaario L.M."/>
            <person name="Yamada A."/>
            <person name="Yan M."/>
            <person name="Wang P."/>
            <person name="Xu J."/>
            <person name="Bruns T."/>
            <person name="Baldrian P."/>
            <person name="Vilgalys R."/>
            <person name="Dunand C."/>
            <person name="Henrissat B."/>
            <person name="Grigoriev I.V."/>
            <person name="Hibbett D."/>
            <person name="Nagy L.G."/>
            <person name="Martin F.M."/>
        </authorList>
    </citation>
    <scope>NUCLEOTIDE SEQUENCE</scope>
    <source>
        <strain evidence="2">UP504</strain>
    </source>
</reference>
<feature type="region of interest" description="Disordered" evidence="1">
    <location>
        <begin position="388"/>
        <end position="411"/>
    </location>
</feature>
<evidence type="ECO:0000313" key="3">
    <source>
        <dbReference type="Proteomes" id="UP000886523"/>
    </source>
</evidence>
<dbReference type="OrthoDB" id="2568455at2759"/>
<proteinExistence type="predicted"/>
<feature type="region of interest" description="Disordered" evidence="1">
    <location>
        <begin position="1"/>
        <end position="85"/>
    </location>
</feature>
<name>A0A9P6B6H1_9AGAM</name>
<evidence type="ECO:0000313" key="2">
    <source>
        <dbReference type="EMBL" id="KAF9518623.1"/>
    </source>
</evidence>
<feature type="compositionally biased region" description="Polar residues" evidence="1">
    <location>
        <begin position="22"/>
        <end position="46"/>
    </location>
</feature>
<feature type="region of interest" description="Disordered" evidence="1">
    <location>
        <begin position="307"/>
        <end position="332"/>
    </location>
</feature>
<accession>A0A9P6B6H1</accession>
<dbReference type="AlphaFoldDB" id="A0A9P6B6H1"/>
<organism evidence="2 3">
    <name type="scientific">Hydnum rufescens UP504</name>
    <dbReference type="NCBI Taxonomy" id="1448309"/>
    <lineage>
        <taxon>Eukaryota</taxon>
        <taxon>Fungi</taxon>
        <taxon>Dikarya</taxon>
        <taxon>Basidiomycota</taxon>
        <taxon>Agaricomycotina</taxon>
        <taxon>Agaricomycetes</taxon>
        <taxon>Cantharellales</taxon>
        <taxon>Hydnaceae</taxon>
        <taxon>Hydnum</taxon>
    </lineage>
</organism>
<evidence type="ECO:0000256" key="1">
    <source>
        <dbReference type="SAM" id="MobiDB-lite"/>
    </source>
</evidence>
<comment type="caution">
    <text evidence="2">The sequence shown here is derived from an EMBL/GenBank/DDBJ whole genome shotgun (WGS) entry which is preliminary data.</text>
</comment>
<feature type="region of interest" description="Disordered" evidence="1">
    <location>
        <begin position="455"/>
        <end position="481"/>
    </location>
</feature>